<dbReference type="EMBL" id="VORW01000001">
    <property type="protein sequence ID" value="TXE14675.1"/>
    <property type="molecule type" value="Genomic_DNA"/>
</dbReference>
<dbReference type="OrthoDB" id="98874at2"/>
<reference evidence="2 3" key="1">
    <citation type="submission" date="2019-08" db="EMBL/GenBank/DDBJ databases">
        <title>Genomes sequence of Algoriphagus aquimarinus ACAM450.</title>
        <authorList>
            <person name="Bowman J.P."/>
        </authorList>
    </citation>
    <scope>NUCLEOTIDE SEQUENCE [LARGE SCALE GENOMIC DNA]</scope>
    <source>
        <strain evidence="2 3">ACAM 450</strain>
    </source>
</reference>
<dbReference type="AlphaFoldDB" id="A0A5C7B7Y9"/>
<comment type="caution">
    <text evidence="2">The sequence shown here is derived from an EMBL/GenBank/DDBJ whole genome shotgun (WGS) entry which is preliminary data.</text>
</comment>
<dbReference type="Gene3D" id="2.60.120.1130">
    <property type="match status" value="1"/>
</dbReference>
<dbReference type="RefSeq" id="WP_146914871.1">
    <property type="nucleotide sequence ID" value="NZ_VORW01000001.1"/>
</dbReference>
<dbReference type="Gene3D" id="2.60.40.3140">
    <property type="match status" value="1"/>
</dbReference>
<dbReference type="Pfam" id="PF12969">
    <property type="entry name" value="DUF3857"/>
    <property type="match status" value="1"/>
</dbReference>
<accession>A0A5C7B7Y9</accession>
<dbReference type="InterPro" id="IPR024618">
    <property type="entry name" value="DUF3857"/>
</dbReference>
<feature type="domain" description="DUF3857" evidence="1">
    <location>
        <begin position="64"/>
        <end position="216"/>
    </location>
</feature>
<evidence type="ECO:0000313" key="3">
    <source>
        <dbReference type="Proteomes" id="UP000321935"/>
    </source>
</evidence>
<dbReference type="Gene3D" id="3.10.620.30">
    <property type="match status" value="1"/>
</dbReference>
<name>A0A5C7B7Y9_9BACT</name>
<dbReference type="Proteomes" id="UP000321935">
    <property type="component" value="Unassembled WGS sequence"/>
</dbReference>
<organism evidence="2 3">
    <name type="scientific">Algoriphagus aquimarinus</name>
    <dbReference type="NCBI Taxonomy" id="237018"/>
    <lineage>
        <taxon>Bacteria</taxon>
        <taxon>Pseudomonadati</taxon>
        <taxon>Bacteroidota</taxon>
        <taxon>Cytophagia</taxon>
        <taxon>Cytophagales</taxon>
        <taxon>Cyclobacteriaceae</taxon>
        <taxon>Algoriphagus</taxon>
    </lineage>
</organism>
<sequence length="641" mass="73444">MIKSSLTLIFLLLSTLTFSQSYKLGEFEDSEISLAEVSYEPDAPAVILVSQGNSRFISGFLETNHFVRLKILSEAGKSHADIRIRYYAGDNNTESINGVKAQTTNFVNGKAETVKVSKDGIFDVELDGGYKEMRISFPNVQVGSIIEYQYRKTDKNLTFIDGWTFQNKLPTLYSQYGITMIPSLEYKMLGQGQNYSAGVEKSNDYNNYGWVLRDLRSLKEEPYMKNYRDYVDRIEFQLARYEVRGDYGPKWEFVLNTWEVLGDEVISMYSQKGFYRSNPIEKEFLDVDLKGTTQLETAQKAYYFLRNNFRVEGEDWIYPEQNLNQLLKSKVGSPVELMLTLMGVLKSEGITCEPVLIGSKGYGRSDVVPFPFLNQFDEILLLTELDGKQHFLDLSQADAPFGYVDLDKHVSGGLYLQKQQSKLVPISIQHNSNSAYFGQVKMNEEGQLVMSNSHRNYSYRGLKTAQQIEGIQKRNESLEKLFDEEEGVVFENFKVNNTLEEKDVVTINFDMKFAETLDKEMILFSPLKFSSFAENPFTQEYRMFPVDFGYAFTETYNTVVTVPEGYEIEDYPLEGGYTINGEYVVFLYTTSIIENSLKISAKFIVKTPLIPASEYENLKYFMESVASKLSEPVILKKKTSP</sequence>
<evidence type="ECO:0000313" key="2">
    <source>
        <dbReference type="EMBL" id="TXE14675.1"/>
    </source>
</evidence>
<proteinExistence type="predicted"/>
<gene>
    <name evidence="2" type="ORF">ESV85_03660</name>
</gene>
<evidence type="ECO:0000259" key="1">
    <source>
        <dbReference type="Pfam" id="PF12969"/>
    </source>
</evidence>
<protein>
    <submittedName>
        <fullName evidence="2">DUF3857 domain-containing protein</fullName>
    </submittedName>
</protein>